<proteinExistence type="predicted"/>
<keyword evidence="2" id="KW-1185">Reference proteome</keyword>
<dbReference type="InterPro" id="IPR001128">
    <property type="entry name" value="Cyt_P450"/>
</dbReference>
<evidence type="ECO:0008006" key="3">
    <source>
        <dbReference type="Google" id="ProtNLM"/>
    </source>
</evidence>
<gene>
    <name evidence="1" type="ORF">DUNSADRAFT_6475</name>
</gene>
<evidence type="ECO:0000313" key="2">
    <source>
        <dbReference type="Proteomes" id="UP000815325"/>
    </source>
</evidence>
<comment type="caution">
    <text evidence="1">The sequence shown here is derived from an EMBL/GenBank/DDBJ whole genome shotgun (WGS) entry which is preliminary data.</text>
</comment>
<reference evidence="1" key="1">
    <citation type="submission" date="2017-08" db="EMBL/GenBank/DDBJ databases">
        <authorList>
            <person name="Polle J.E."/>
            <person name="Barry K."/>
            <person name="Cushman J."/>
            <person name="Schmutz J."/>
            <person name="Tran D."/>
            <person name="Hathwaick L.T."/>
            <person name="Yim W.C."/>
            <person name="Jenkins J."/>
            <person name="Mckie-Krisberg Z.M."/>
            <person name="Prochnik S."/>
            <person name="Lindquist E."/>
            <person name="Dockter R.B."/>
            <person name="Adam C."/>
            <person name="Molina H."/>
            <person name="Bunkerborg J."/>
            <person name="Jin E."/>
            <person name="Buchheim M."/>
            <person name="Magnuson J."/>
        </authorList>
    </citation>
    <scope>NUCLEOTIDE SEQUENCE</scope>
    <source>
        <strain evidence="1">CCAP 19/18</strain>
    </source>
</reference>
<dbReference type="PANTHER" id="PTHR24301">
    <property type="entry name" value="THROMBOXANE-A SYNTHASE"/>
    <property type="match status" value="1"/>
</dbReference>
<protein>
    <recommendedName>
        <fullName evidence="3">Cytochrome P450</fullName>
    </recommendedName>
</protein>
<dbReference type="Gene3D" id="1.10.630.10">
    <property type="entry name" value="Cytochrome P450"/>
    <property type="match status" value="1"/>
</dbReference>
<name>A0ABQ7GNG4_DUNSA</name>
<dbReference type="Pfam" id="PF00067">
    <property type="entry name" value="p450"/>
    <property type="match status" value="1"/>
</dbReference>
<dbReference type="Proteomes" id="UP000815325">
    <property type="component" value="Unassembled WGS sequence"/>
</dbReference>
<organism evidence="1 2">
    <name type="scientific">Dunaliella salina</name>
    <name type="common">Green alga</name>
    <name type="synonym">Protococcus salinus</name>
    <dbReference type="NCBI Taxonomy" id="3046"/>
    <lineage>
        <taxon>Eukaryota</taxon>
        <taxon>Viridiplantae</taxon>
        <taxon>Chlorophyta</taxon>
        <taxon>core chlorophytes</taxon>
        <taxon>Chlorophyceae</taxon>
        <taxon>CS clade</taxon>
        <taxon>Chlamydomonadales</taxon>
        <taxon>Dunaliellaceae</taxon>
        <taxon>Dunaliella</taxon>
    </lineage>
</organism>
<sequence length="242" mass="26149">MDDALAAVVGGVVSEPTVARYVGTKLLNHASSMNYSSASTLRGEEKEVEAAGLLVAKGSTWRTLRNTWQPAFSPAALSGYVPLMAASTERLIDRLHWIAAQKEGKPVNEAAIDMWRELGAMTLQVVGSTAYGVDFCAIEQVPDATLRPAPSASAPGMRLINACKVFFQTASIHTGSRWSRISMLLPELSPIWARLSHAFPDKPLLAQQDARKALLDTSKALIQGWRQHAEGADARGAHTCRK</sequence>
<dbReference type="EMBL" id="MU069675">
    <property type="protein sequence ID" value="KAF5836104.1"/>
    <property type="molecule type" value="Genomic_DNA"/>
</dbReference>
<accession>A0ABQ7GNG4</accession>
<dbReference type="InterPro" id="IPR036396">
    <property type="entry name" value="Cyt_P450_sf"/>
</dbReference>
<evidence type="ECO:0000313" key="1">
    <source>
        <dbReference type="EMBL" id="KAF5836104.1"/>
    </source>
</evidence>
<dbReference type="SUPFAM" id="SSF48264">
    <property type="entry name" value="Cytochrome P450"/>
    <property type="match status" value="1"/>
</dbReference>
<dbReference type="PANTHER" id="PTHR24301:SF2">
    <property type="entry name" value="THROMBOXANE-A SYNTHASE"/>
    <property type="match status" value="1"/>
</dbReference>